<dbReference type="Pfam" id="PF06500">
    <property type="entry name" value="FrsA-like"/>
    <property type="match status" value="1"/>
</dbReference>
<evidence type="ECO:0000256" key="1">
    <source>
        <dbReference type="ARBA" id="ARBA00008645"/>
    </source>
</evidence>
<keyword evidence="4" id="KW-1185">Reference proteome</keyword>
<comment type="caution">
    <text evidence="3">The sequence shown here is derived from an EMBL/GenBank/DDBJ whole genome shotgun (WGS) entry which is preliminary data.</text>
</comment>
<keyword evidence="2 3" id="KW-0378">Hydrolase</keyword>
<dbReference type="EMBL" id="MZMV01000061">
    <property type="protein sequence ID" value="OWV01455.1"/>
    <property type="molecule type" value="Genomic_DNA"/>
</dbReference>
<dbReference type="SUPFAM" id="SSF53474">
    <property type="entry name" value="alpha/beta-Hydrolases"/>
    <property type="match status" value="1"/>
</dbReference>
<dbReference type="PANTHER" id="PTHR22946">
    <property type="entry name" value="DIENELACTONE HYDROLASE DOMAIN-CONTAINING PROTEIN-RELATED"/>
    <property type="match status" value="1"/>
</dbReference>
<evidence type="ECO:0000256" key="2">
    <source>
        <dbReference type="ARBA" id="ARBA00022801"/>
    </source>
</evidence>
<reference evidence="3 4" key="1">
    <citation type="submission" date="2017-03" db="EMBL/GenBank/DDBJ databases">
        <title>Whole genome sequence of Micromonospora wenchangensis, isolated from mangrove soil.</title>
        <authorList>
            <person name="Yang H."/>
        </authorList>
    </citation>
    <scope>NUCLEOTIDE SEQUENCE [LARGE SCALE GENOMIC DNA]</scope>
    <source>
        <strain evidence="3 4">CCTCC AA 2012002</strain>
    </source>
</reference>
<dbReference type="InterPro" id="IPR010520">
    <property type="entry name" value="FrsA-like"/>
</dbReference>
<proteinExistence type="inferred from homology"/>
<sequence length="355" mass="38720">MSNDVAELKQYVLAHASAQHLAADEILARVATDGEGPGSWSAEWVRAGETYERDGNLLAAATHYNLARFPFVDGPARAEALRRCVAVFDRWRRGVPGIERLELELPGGRVRAWAAGLSRTERRPVLIMTGGIVSIKEQWAPVLPELARYGFAGVVAELPGVGENELRYEASSTALFGAMLDAVADRADTTRAYALALSFSGHLALRALPTEPRLRGIVGAGAPVSAFFTDKEWQASVPRLTVDTLAHLTRTTPETVFDHVRDWALTPDELAAVEVPVAYVASRRDEIIPPADPELLRRHLRDLRLITHDDVHGAPSHFAHTRLWTLSQVLHISAADRAHVDAVDQALAQVTGGRA</sequence>
<dbReference type="PANTHER" id="PTHR22946:SF9">
    <property type="entry name" value="POLYKETIDE TRANSFERASE AF380"/>
    <property type="match status" value="1"/>
</dbReference>
<organism evidence="3 4">
    <name type="scientific">Micromonospora wenchangensis</name>
    <dbReference type="NCBI Taxonomy" id="1185415"/>
    <lineage>
        <taxon>Bacteria</taxon>
        <taxon>Bacillati</taxon>
        <taxon>Actinomycetota</taxon>
        <taxon>Actinomycetes</taxon>
        <taxon>Micromonosporales</taxon>
        <taxon>Micromonosporaceae</taxon>
        <taxon>Micromonospora</taxon>
    </lineage>
</organism>
<dbReference type="Gene3D" id="3.40.50.1820">
    <property type="entry name" value="alpha/beta hydrolase"/>
    <property type="match status" value="1"/>
</dbReference>
<dbReference type="OrthoDB" id="5704902at2"/>
<dbReference type="RefSeq" id="WP_088646690.1">
    <property type="nucleotide sequence ID" value="NZ_MZMV01000061.1"/>
</dbReference>
<gene>
    <name evidence="3" type="ORF">B5D80_26640</name>
</gene>
<evidence type="ECO:0000313" key="3">
    <source>
        <dbReference type="EMBL" id="OWV01455.1"/>
    </source>
</evidence>
<accession>A0A246RFB6</accession>
<dbReference type="InterPro" id="IPR029058">
    <property type="entry name" value="AB_hydrolase_fold"/>
</dbReference>
<name>A0A246RFB6_9ACTN</name>
<dbReference type="Proteomes" id="UP000197174">
    <property type="component" value="Unassembled WGS sequence"/>
</dbReference>
<dbReference type="AlphaFoldDB" id="A0A246RFB6"/>
<comment type="similarity">
    <text evidence="1">Belongs to the AB hydrolase superfamily.</text>
</comment>
<protein>
    <submittedName>
        <fullName evidence="3">Alpha/beta hydrolase</fullName>
    </submittedName>
</protein>
<dbReference type="InterPro" id="IPR050261">
    <property type="entry name" value="FrsA_esterase"/>
</dbReference>
<evidence type="ECO:0000313" key="4">
    <source>
        <dbReference type="Proteomes" id="UP000197174"/>
    </source>
</evidence>
<dbReference type="GO" id="GO:0052689">
    <property type="term" value="F:carboxylic ester hydrolase activity"/>
    <property type="evidence" value="ECO:0007669"/>
    <property type="project" value="UniProtKB-ARBA"/>
</dbReference>